<name>A0ABQ7G5X0_DUNSA</name>
<dbReference type="EMBL" id="MU070089">
    <property type="protein sequence ID" value="KAF5830012.1"/>
    <property type="molecule type" value="Genomic_DNA"/>
</dbReference>
<organism evidence="7 8">
    <name type="scientific">Dunaliella salina</name>
    <name type="common">Green alga</name>
    <name type="synonym">Protococcus salinus</name>
    <dbReference type="NCBI Taxonomy" id="3046"/>
    <lineage>
        <taxon>Eukaryota</taxon>
        <taxon>Viridiplantae</taxon>
        <taxon>Chlorophyta</taxon>
        <taxon>core chlorophytes</taxon>
        <taxon>Chlorophyceae</taxon>
        <taxon>CS clade</taxon>
        <taxon>Chlamydomonadales</taxon>
        <taxon>Dunaliellaceae</taxon>
        <taxon>Dunaliella</taxon>
    </lineage>
</organism>
<dbReference type="Pfam" id="PF00145">
    <property type="entry name" value="DNA_methylase"/>
    <property type="match status" value="1"/>
</dbReference>
<dbReference type="Gene3D" id="2.30.30.140">
    <property type="match status" value="1"/>
</dbReference>
<sequence length="816" mass="88201">MRVASLFSGAGGLDLGLEQAGHTIILQCESDPGSQQVLKYWFPGTLLAPDVCALETLPLGTDLVAAGFPCIDVSRAGLRRGVEGECTGLVRHVFRLLHRAKLDGRAVPWVLLENVEALVDRVQGGPPAIQSITDALEQLGYNSWAHRVVCTAGFGISNRRRRLFLVASLHGDARDVLLSQGLQPCLGACCEHDADGKPLPTSKPCYECYQAPSLDTTDGMDKCSLAFDLGNARCPPGVDVCPTFTTSNSRICLALEKQVGIMRTTDAERLQGFPEGWTEPCWPILGPSMNMHRKPTREADSDARERARHALLGNAVSVPVAHWLGERLMDPYHKKYFGYSETTRSNNLGLWPSCAFFVRRMGRFAVQGVSDCPVKLPFEPLGTFISELISEAGDVAKKGELVWAKDVSRSNTYWPAEALDPFNLPAGVILSPAQMNPLNQRERSLYLPSTAAEAGEDAVKRAQNHRKIFVVFFGDKAFQWIFKDALIPFEPHREAKTAELEALLASRTLTCSGHFKKAMQEVNVVRNMLQGAKNLGEASTDEDAGTKTLTHPSLLSQAAQAAAAAAKMDRCNACEVCLSSQVNRRCYVVRAHSAAAAGHTGAQLAVLGRGCVGARVSCFVVDYDRFQVRHTVIYEDGDREVIALWAPNQLVRIHNTPKDWPAEAEKIRRDQEARALANSQQIAAKAQHKAKMEEEAMEASKTPYERDRDARMANNSAALQRIMAGTEDSLTPATPHPPPRESKRSGSEAAVSDGAVGTPTHAGGCAGKARSAGAGATAVRGEGAEGKEEVKVTGAAGVAADVEDAMQLQPGIVLIE</sequence>
<dbReference type="PRINTS" id="PR00105">
    <property type="entry name" value="C5METTRFRASE"/>
</dbReference>
<keyword evidence="2 4" id="KW-0808">Transferase</keyword>
<dbReference type="PANTHER" id="PTHR46098:SF1">
    <property type="entry name" value="TRNA (CYTOSINE(38)-C(5))-METHYLTRANSFERASE"/>
    <property type="match status" value="1"/>
</dbReference>
<dbReference type="SUPFAM" id="SSF53335">
    <property type="entry name" value="S-adenosyl-L-methionine-dependent methyltransferases"/>
    <property type="match status" value="1"/>
</dbReference>
<dbReference type="PROSITE" id="PS50812">
    <property type="entry name" value="PWWP"/>
    <property type="match status" value="1"/>
</dbReference>
<dbReference type="PROSITE" id="PS51679">
    <property type="entry name" value="SAM_MT_C5"/>
    <property type="match status" value="1"/>
</dbReference>
<evidence type="ECO:0000256" key="3">
    <source>
        <dbReference type="ARBA" id="ARBA00022691"/>
    </source>
</evidence>
<feature type="domain" description="PWWP" evidence="6">
    <location>
        <begin position="398"/>
        <end position="492"/>
    </location>
</feature>
<dbReference type="InterPro" id="IPR029063">
    <property type="entry name" value="SAM-dependent_MTases_sf"/>
</dbReference>
<accession>A0ABQ7G5X0</accession>
<dbReference type="GO" id="GO:0032259">
    <property type="term" value="P:methylation"/>
    <property type="evidence" value="ECO:0007669"/>
    <property type="project" value="UniProtKB-KW"/>
</dbReference>
<dbReference type="InterPro" id="IPR001525">
    <property type="entry name" value="C5_MeTfrase"/>
</dbReference>
<dbReference type="SUPFAM" id="SSF63748">
    <property type="entry name" value="Tudor/PWWP/MBT"/>
    <property type="match status" value="1"/>
</dbReference>
<protein>
    <submittedName>
        <fullName evidence="7">S-adenosyl-L-methionine-dependent methyltransferase</fullName>
    </submittedName>
</protein>
<feature type="region of interest" description="Disordered" evidence="5">
    <location>
        <begin position="726"/>
        <end position="769"/>
    </location>
</feature>
<keyword evidence="3 4" id="KW-0949">S-adenosyl-L-methionine</keyword>
<comment type="similarity">
    <text evidence="4">Belongs to the class I-like SAM-binding methyltransferase superfamily. C5-methyltransferase family.</text>
</comment>
<dbReference type="Pfam" id="PF00855">
    <property type="entry name" value="PWWP"/>
    <property type="match status" value="1"/>
</dbReference>
<gene>
    <name evidence="7" type="ORF">DUNSADRAFT_15169</name>
</gene>
<evidence type="ECO:0000256" key="4">
    <source>
        <dbReference type="PROSITE-ProRule" id="PRU01016"/>
    </source>
</evidence>
<dbReference type="InterPro" id="IPR000313">
    <property type="entry name" value="PWWP_dom"/>
</dbReference>
<dbReference type="PANTHER" id="PTHR46098">
    <property type="entry name" value="TRNA (CYTOSINE(38)-C(5))-METHYLTRANSFERASE"/>
    <property type="match status" value="1"/>
</dbReference>
<dbReference type="Gene3D" id="3.40.50.150">
    <property type="entry name" value="Vaccinia Virus protein VP39"/>
    <property type="match status" value="1"/>
</dbReference>
<comment type="caution">
    <text evidence="7">The sequence shown here is derived from an EMBL/GenBank/DDBJ whole genome shotgun (WGS) entry which is preliminary data.</text>
</comment>
<proteinExistence type="inferred from homology"/>
<evidence type="ECO:0000313" key="8">
    <source>
        <dbReference type="Proteomes" id="UP000815325"/>
    </source>
</evidence>
<keyword evidence="1 4" id="KW-0489">Methyltransferase</keyword>
<dbReference type="GO" id="GO:0008168">
    <property type="term" value="F:methyltransferase activity"/>
    <property type="evidence" value="ECO:0007669"/>
    <property type="project" value="UniProtKB-KW"/>
</dbReference>
<evidence type="ECO:0000256" key="5">
    <source>
        <dbReference type="SAM" id="MobiDB-lite"/>
    </source>
</evidence>
<dbReference type="CDD" id="cd05162">
    <property type="entry name" value="PWWP"/>
    <property type="match status" value="1"/>
</dbReference>
<evidence type="ECO:0000256" key="2">
    <source>
        <dbReference type="ARBA" id="ARBA00022679"/>
    </source>
</evidence>
<evidence type="ECO:0000313" key="7">
    <source>
        <dbReference type="EMBL" id="KAF5830012.1"/>
    </source>
</evidence>
<dbReference type="InterPro" id="IPR050750">
    <property type="entry name" value="C5-MTase"/>
</dbReference>
<keyword evidence="8" id="KW-1185">Reference proteome</keyword>
<evidence type="ECO:0000259" key="6">
    <source>
        <dbReference type="PROSITE" id="PS50812"/>
    </source>
</evidence>
<feature type="active site" evidence="4">
    <location>
        <position position="70"/>
    </location>
</feature>
<evidence type="ECO:0000256" key="1">
    <source>
        <dbReference type="ARBA" id="ARBA00022603"/>
    </source>
</evidence>
<reference evidence="7" key="1">
    <citation type="submission" date="2017-08" db="EMBL/GenBank/DDBJ databases">
        <authorList>
            <person name="Polle J.E."/>
            <person name="Barry K."/>
            <person name="Cushman J."/>
            <person name="Schmutz J."/>
            <person name="Tran D."/>
            <person name="Hathwaick L.T."/>
            <person name="Yim W.C."/>
            <person name="Jenkins J."/>
            <person name="Mckie-Krisberg Z.M."/>
            <person name="Prochnik S."/>
            <person name="Lindquist E."/>
            <person name="Dockter R.B."/>
            <person name="Adam C."/>
            <person name="Molina H."/>
            <person name="Bunkerborg J."/>
            <person name="Jin E."/>
            <person name="Buchheim M."/>
            <person name="Magnuson J."/>
        </authorList>
    </citation>
    <scope>NUCLEOTIDE SEQUENCE</scope>
    <source>
        <strain evidence="7">CCAP 19/18</strain>
    </source>
</reference>
<dbReference type="Proteomes" id="UP000815325">
    <property type="component" value="Unassembled WGS sequence"/>
</dbReference>